<dbReference type="EMBL" id="CALNXI010000134">
    <property type="protein sequence ID" value="CAH3020053.1"/>
    <property type="molecule type" value="Genomic_DNA"/>
</dbReference>
<proteinExistence type="predicted"/>
<dbReference type="InterPro" id="IPR003121">
    <property type="entry name" value="SWIB_MDM2_domain"/>
</dbReference>
<accession>A0ABN8LW06</accession>
<dbReference type="Pfam" id="PF02201">
    <property type="entry name" value="SWIB"/>
    <property type="match status" value="1"/>
</dbReference>
<name>A0ABN8LW06_9CNID</name>
<keyword evidence="5" id="KW-1185">Reference proteome</keyword>
<feature type="compositionally biased region" description="Acidic residues" evidence="1">
    <location>
        <begin position="91"/>
        <end position="102"/>
    </location>
</feature>
<dbReference type="CDD" id="cd10567">
    <property type="entry name" value="SWIB-MDM2_like"/>
    <property type="match status" value="1"/>
</dbReference>
<dbReference type="InterPro" id="IPR036885">
    <property type="entry name" value="SWIB_MDM2_dom_sf"/>
</dbReference>
<dbReference type="PROSITE" id="PS51998">
    <property type="entry name" value="DEK_C"/>
    <property type="match status" value="1"/>
</dbReference>
<feature type="domain" description="DEK-C" evidence="3">
    <location>
        <begin position="7"/>
        <end position="62"/>
    </location>
</feature>
<feature type="compositionally biased region" description="Basic and acidic residues" evidence="1">
    <location>
        <begin position="140"/>
        <end position="159"/>
    </location>
</feature>
<dbReference type="SUPFAM" id="SSF47592">
    <property type="entry name" value="SWIB/MDM2 domain"/>
    <property type="match status" value="1"/>
</dbReference>
<dbReference type="InterPro" id="IPR019835">
    <property type="entry name" value="SWIB_domain"/>
</dbReference>
<gene>
    <name evidence="4" type="ORF">PEVE_00005360</name>
</gene>
<feature type="compositionally biased region" description="Basic and acidic residues" evidence="1">
    <location>
        <begin position="63"/>
        <end position="75"/>
    </location>
</feature>
<evidence type="ECO:0000259" key="2">
    <source>
        <dbReference type="PROSITE" id="PS51925"/>
    </source>
</evidence>
<dbReference type="SUPFAM" id="SSF109715">
    <property type="entry name" value="DEK C-terminal domain"/>
    <property type="match status" value="1"/>
</dbReference>
<comment type="caution">
    <text evidence="4">The sequence shown here is derived from an EMBL/GenBank/DDBJ whole genome shotgun (WGS) entry which is preliminary data.</text>
</comment>
<feature type="compositionally biased region" description="Basic and acidic residues" evidence="1">
    <location>
        <begin position="111"/>
        <end position="131"/>
    </location>
</feature>
<evidence type="ECO:0000313" key="5">
    <source>
        <dbReference type="Proteomes" id="UP001159427"/>
    </source>
</evidence>
<organism evidence="4 5">
    <name type="scientific">Porites evermanni</name>
    <dbReference type="NCBI Taxonomy" id="104178"/>
    <lineage>
        <taxon>Eukaryota</taxon>
        <taxon>Metazoa</taxon>
        <taxon>Cnidaria</taxon>
        <taxon>Anthozoa</taxon>
        <taxon>Hexacorallia</taxon>
        <taxon>Scleractinia</taxon>
        <taxon>Fungiina</taxon>
        <taxon>Poritidae</taxon>
        <taxon>Porites</taxon>
    </lineage>
</organism>
<dbReference type="Gene3D" id="1.10.10.60">
    <property type="entry name" value="Homeodomain-like"/>
    <property type="match status" value="1"/>
</dbReference>
<dbReference type="InterPro" id="IPR014876">
    <property type="entry name" value="DEK_C"/>
</dbReference>
<dbReference type="PROSITE" id="PS51925">
    <property type="entry name" value="SWIB_MDM2"/>
    <property type="match status" value="1"/>
</dbReference>
<evidence type="ECO:0000259" key="3">
    <source>
        <dbReference type="PROSITE" id="PS51998"/>
    </source>
</evidence>
<protein>
    <recommendedName>
        <fullName evidence="6">Upstream activation factor subunit spp27</fullName>
    </recommendedName>
</protein>
<dbReference type="Pfam" id="PF08766">
    <property type="entry name" value="DEK_C"/>
    <property type="match status" value="1"/>
</dbReference>
<reference evidence="4 5" key="1">
    <citation type="submission" date="2022-05" db="EMBL/GenBank/DDBJ databases">
        <authorList>
            <consortium name="Genoscope - CEA"/>
            <person name="William W."/>
        </authorList>
    </citation>
    <scope>NUCLEOTIDE SEQUENCE [LARGE SCALE GENOMIC DNA]</scope>
</reference>
<dbReference type="Proteomes" id="UP001159427">
    <property type="component" value="Unassembled WGS sequence"/>
</dbReference>
<evidence type="ECO:0000256" key="1">
    <source>
        <dbReference type="SAM" id="MobiDB-lite"/>
    </source>
</evidence>
<dbReference type="PANTHER" id="PTHR13844">
    <property type="entry name" value="SWI/SNF-RELATED MATRIX-ASSOCIATED ACTIN-DEPENDENT REGULATOR OF CHROMATIN SUBFAMILY D"/>
    <property type="match status" value="1"/>
</dbReference>
<dbReference type="Gene3D" id="1.10.245.10">
    <property type="entry name" value="SWIB/MDM2 domain"/>
    <property type="match status" value="1"/>
</dbReference>
<feature type="region of interest" description="Disordered" evidence="1">
    <location>
        <begin position="58"/>
        <end position="159"/>
    </location>
</feature>
<evidence type="ECO:0008006" key="6">
    <source>
        <dbReference type="Google" id="ProtNLM"/>
    </source>
</evidence>
<evidence type="ECO:0000313" key="4">
    <source>
        <dbReference type="EMBL" id="CAH3020053.1"/>
    </source>
</evidence>
<dbReference type="SMART" id="SM00151">
    <property type="entry name" value="SWIB"/>
    <property type="match status" value="1"/>
</dbReference>
<feature type="domain" description="DM2" evidence="2">
    <location>
        <begin position="162"/>
        <end position="239"/>
    </location>
</feature>
<sequence length="244" mass="28111">MAGHGSDPSDAEIRGAMADILREGELSKLTSRIVRTQLEEKFGVSFLGRKKEIDAMLMEMIENQEKETENEKEQENGTSDQANGVEPERSDQEDEESGEDDEPSAKKKKQESHTVDDAELARKLHEDEKGFRARRQNTKKTVERKKSASAKKSKETKGENKGFKKLMALSPVLAELVGQDRMARSDIVKKMWEIIRERKLEDPKNKRFTICDEQLYQVFGLKRFQTFSMMKYLKKHIKDPELLS</sequence>